<keyword evidence="1" id="KW-0732">Signal</keyword>
<protein>
    <recommendedName>
        <fullName evidence="4">Porin</fullName>
    </recommendedName>
</protein>
<evidence type="ECO:0008006" key="4">
    <source>
        <dbReference type="Google" id="ProtNLM"/>
    </source>
</evidence>
<dbReference type="KEGG" id="spl:Spea_3955"/>
<dbReference type="SUPFAM" id="SSF56935">
    <property type="entry name" value="Porins"/>
    <property type="match status" value="1"/>
</dbReference>
<keyword evidence="3" id="KW-1185">Reference proteome</keyword>
<dbReference type="eggNOG" id="ENOG5033H4C">
    <property type="taxonomic scope" value="Bacteria"/>
</dbReference>
<evidence type="ECO:0000256" key="1">
    <source>
        <dbReference type="SAM" id="SignalP"/>
    </source>
</evidence>
<reference evidence="2 3" key="1">
    <citation type="submission" date="2007-10" db="EMBL/GenBank/DDBJ databases">
        <title>Complete sequence of Shewanella pealeana ATCC 700345.</title>
        <authorList>
            <consortium name="US DOE Joint Genome Institute"/>
            <person name="Copeland A."/>
            <person name="Lucas S."/>
            <person name="Lapidus A."/>
            <person name="Barry K."/>
            <person name="Glavina del Rio T."/>
            <person name="Dalin E."/>
            <person name="Tice H."/>
            <person name="Pitluck S."/>
            <person name="Chertkov O."/>
            <person name="Brettin T."/>
            <person name="Bruce D."/>
            <person name="Detter J.C."/>
            <person name="Han C."/>
            <person name="Schmutz J."/>
            <person name="Larimer F."/>
            <person name="Land M."/>
            <person name="Hauser L."/>
            <person name="Kyrpides N."/>
            <person name="Kim E."/>
            <person name="Zhao J.-S.Z."/>
            <person name="Manno D."/>
            <person name="Hawari J."/>
            <person name="Richardson P."/>
        </authorList>
    </citation>
    <scope>NUCLEOTIDE SEQUENCE [LARGE SCALE GENOMIC DNA]</scope>
    <source>
        <strain evidence="3">ATCC 700345 / ANG-SQ1</strain>
    </source>
</reference>
<organism evidence="2 3">
    <name type="scientific">Shewanella pealeana (strain ATCC 700345 / ANG-SQ1)</name>
    <dbReference type="NCBI Taxonomy" id="398579"/>
    <lineage>
        <taxon>Bacteria</taxon>
        <taxon>Pseudomonadati</taxon>
        <taxon>Pseudomonadota</taxon>
        <taxon>Gammaproteobacteria</taxon>
        <taxon>Alteromonadales</taxon>
        <taxon>Shewanellaceae</taxon>
        <taxon>Shewanella</taxon>
    </lineage>
</organism>
<feature type="chain" id="PRO_5002722587" description="Porin" evidence="1">
    <location>
        <begin position="22"/>
        <end position="338"/>
    </location>
</feature>
<name>A8H9M8_SHEPA</name>
<evidence type="ECO:0000313" key="2">
    <source>
        <dbReference type="EMBL" id="ABV89265.1"/>
    </source>
</evidence>
<dbReference type="HOGENOM" id="CLU_939735_0_0_6"/>
<proteinExistence type="predicted"/>
<dbReference type="AlphaFoldDB" id="A8H9M8"/>
<accession>A8H9M8</accession>
<gene>
    <name evidence="2" type="ordered locus">Spea_3955</name>
</gene>
<dbReference type="Proteomes" id="UP000002608">
    <property type="component" value="Chromosome"/>
</dbReference>
<dbReference type="RefSeq" id="WP_012157146.1">
    <property type="nucleotide sequence ID" value="NC_009901.1"/>
</dbReference>
<evidence type="ECO:0000313" key="3">
    <source>
        <dbReference type="Proteomes" id="UP000002608"/>
    </source>
</evidence>
<sequence length="338" mass="38506">MNNKTLSVAILSSLIACNALANDIPTQTNSSYQHELNLALGTYSDDFGDGIWDLGYRYYFSPVDITKTPYALNGILAQASNIGVQYAQMQIIDDADLYQIDATYVFDSKWFVKGMYEKDDSDSQYTTLDESQDSYHFSLGYYFNDTSEVSIYYGNARSSDNYHHTIDLNASEVGFRYQGDFDSQTDTYGVQARSFMPMQSFAGIELAGFWQYSQNDHRNATSYYDGNSEESGSYQYDSNTDRHLVHLATDFYINKSWSVGGEYSWQNFDRKTIFNHSQQSGPSRYSDDGSDSLYAINTAYWWQFSNLFTANASVAKYFDDEGDSPDGVFFRLAINARF</sequence>
<dbReference type="OrthoDB" id="6271903at2"/>
<dbReference type="PROSITE" id="PS51257">
    <property type="entry name" value="PROKAR_LIPOPROTEIN"/>
    <property type="match status" value="1"/>
</dbReference>
<feature type="signal peptide" evidence="1">
    <location>
        <begin position="1"/>
        <end position="21"/>
    </location>
</feature>
<dbReference type="EMBL" id="CP000851">
    <property type="protein sequence ID" value="ABV89265.1"/>
    <property type="molecule type" value="Genomic_DNA"/>
</dbReference>